<proteinExistence type="predicted"/>
<evidence type="ECO:0000256" key="1">
    <source>
        <dbReference type="SAM" id="Phobius"/>
    </source>
</evidence>
<evidence type="ECO:0000313" key="2">
    <source>
        <dbReference type="EMBL" id="TRZ05180.1"/>
    </source>
</evidence>
<keyword evidence="3" id="KW-1185">Reference proteome</keyword>
<organism evidence="2 3">
    <name type="scientific">Zosterops borbonicus</name>
    <dbReference type="NCBI Taxonomy" id="364589"/>
    <lineage>
        <taxon>Eukaryota</taxon>
        <taxon>Metazoa</taxon>
        <taxon>Chordata</taxon>
        <taxon>Craniata</taxon>
        <taxon>Vertebrata</taxon>
        <taxon>Euteleostomi</taxon>
        <taxon>Archelosauria</taxon>
        <taxon>Archosauria</taxon>
        <taxon>Dinosauria</taxon>
        <taxon>Saurischia</taxon>
        <taxon>Theropoda</taxon>
        <taxon>Coelurosauria</taxon>
        <taxon>Aves</taxon>
        <taxon>Neognathae</taxon>
        <taxon>Neoaves</taxon>
        <taxon>Telluraves</taxon>
        <taxon>Australaves</taxon>
        <taxon>Passeriformes</taxon>
        <taxon>Sylvioidea</taxon>
        <taxon>Zosteropidae</taxon>
        <taxon>Zosterops</taxon>
    </lineage>
</organism>
<protein>
    <submittedName>
        <fullName evidence="2">Uncharacterized protein</fullName>
    </submittedName>
</protein>
<feature type="transmembrane region" description="Helical" evidence="1">
    <location>
        <begin position="12"/>
        <end position="31"/>
    </location>
</feature>
<evidence type="ECO:0000313" key="3">
    <source>
        <dbReference type="Proteomes" id="UP000796761"/>
    </source>
</evidence>
<keyword evidence="1" id="KW-0812">Transmembrane</keyword>
<name>A0A8K1D4X1_9PASS</name>
<dbReference type="Proteomes" id="UP000796761">
    <property type="component" value="Unassembled WGS sequence"/>
</dbReference>
<keyword evidence="1" id="KW-1133">Transmembrane helix</keyword>
<dbReference type="AlphaFoldDB" id="A0A8K1D4X1"/>
<dbReference type="EMBL" id="SWJQ01005854">
    <property type="protein sequence ID" value="TRZ05180.1"/>
    <property type="molecule type" value="Genomic_DNA"/>
</dbReference>
<comment type="caution">
    <text evidence="2">The sequence shown here is derived from an EMBL/GenBank/DDBJ whole genome shotgun (WGS) entry which is preliminary data.</text>
</comment>
<keyword evidence="1" id="KW-0472">Membrane</keyword>
<gene>
    <name evidence="2" type="ORF">HGM15179_021927</name>
</gene>
<sequence>MEAWLGPAAAMEAWLGPAALALALLLLPLLYERCGSFRFFCKMGFYNGWILLLALIAIPLCALRGRDVENMK</sequence>
<accession>A0A8K1D4X1</accession>
<feature type="transmembrane region" description="Helical" evidence="1">
    <location>
        <begin position="43"/>
        <end position="63"/>
    </location>
</feature>
<reference evidence="2" key="1">
    <citation type="submission" date="2019-04" db="EMBL/GenBank/DDBJ databases">
        <title>Genome assembly of Zosterops borbonicus 15179.</title>
        <authorList>
            <person name="Leroy T."/>
            <person name="Anselmetti Y."/>
            <person name="Tilak M.-K."/>
            <person name="Nabholz B."/>
        </authorList>
    </citation>
    <scope>NUCLEOTIDE SEQUENCE</scope>
    <source>
        <strain evidence="2">HGM_15179</strain>
        <tissue evidence="2">Muscle</tissue>
    </source>
</reference>